<keyword evidence="1" id="KW-0805">Transcription regulation</keyword>
<sequence>MMLSSPATSSRVYALLKDDILRGRFAPRTTLIERSLADDYGTSVTPIRNAASQLVGERLLSLHAGGGYEIPNVGVAELRDLYFWHGQLVRSALNPKRIDAKSAVQMAIDPLPELTTPASLAAATARLFSAIAAVSPSGELACAVASAGERLSVARLREPAVLNGVADELRAVQALTVEGRWPDLVRSIWAYHRRRLRRVIEIAAAVGSPHCDDLSY</sequence>
<dbReference type="PANTHER" id="PTHR43537">
    <property type="entry name" value="TRANSCRIPTIONAL REGULATOR, GNTR FAMILY"/>
    <property type="match status" value="1"/>
</dbReference>
<dbReference type="RefSeq" id="WP_052182290.1">
    <property type="nucleotide sequence ID" value="NZ_CP009123.1"/>
</dbReference>
<evidence type="ECO:0000313" key="5">
    <source>
        <dbReference type="EMBL" id="AJA11699.1"/>
    </source>
</evidence>
<dbReference type="InterPro" id="IPR036390">
    <property type="entry name" value="WH_DNA-bd_sf"/>
</dbReference>
<reference evidence="5 6" key="1">
    <citation type="journal article" date="2015" name="Int. J. Syst. Evol. Microbiol.">
        <title>Description of Sphingopyxis fribergensis sp. nov. - a soil bacterium with the ability to degrade styrene and phenylacetic acid.</title>
        <authorList>
            <person name="Oelschlagel M."/>
            <person name="Ruckert C."/>
            <person name="Kalinowski J."/>
            <person name="Schmidt G."/>
            <person name="Schlomann M."/>
            <person name="Tischler D."/>
        </authorList>
    </citation>
    <scope>NUCLEOTIDE SEQUENCE [LARGE SCALE GENOMIC DNA]</scope>
    <source>
        <strain evidence="5 6">Kp5.2</strain>
        <plasmid evidence="5">pSfKp5.2</plasmid>
    </source>
</reference>
<dbReference type="AlphaFoldDB" id="A0A0A7PP09"/>
<dbReference type="InterPro" id="IPR036388">
    <property type="entry name" value="WH-like_DNA-bd_sf"/>
</dbReference>
<evidence type="ECO:0000259" key="4">
    <source>
        <dbReference type="PROSITE" id="PS50949"/>
    </source>
</evidence>
<protein>
    <recommendedName>
        <fullName evidence="4">HTH gntR-type domain-containing protein</fullName>
    </recommendedName>
</protein>
<name>A0A0A7PP09_9SPHN</name>
<keyword evidence="5" id="KW-0614">Plasmid</keyword>
<dbReference type="SUPFAM" id="SSF46785">
    <property type="entry name" value="Winged helix' DNA-binding domain"/>
    <property type="match status" value="1"/>
</dbReference>
<dbReference type="InterPro" id="IPR000524">
    <property type="entry name" value="Tscrpt_reg_HTH_GntR"/>
</dbReference>
<dbReference type="HOGENOM" id="CLU_017584_7_0_5"/>
<dbReference type="Gene3D" id="1.10.10.10">
    <property type="entry name" value="Winged helix-like DNA-binding domain superfamily/Winged helix DNA-binding domain"/>
    <property type="match status" value="1"/>
</dbReference>
<dbReference type="GO" id="GO:0003677">
    <property type="term" value="F:DNA binding"/>
    <property type="evidence" value="ECO:0007669"/>
    <property type="project" value="UniProtKB-KW"/>
</dbReference>
<keyword evidence="3" id="KW-0804">Transcription</keyword>
<dbReference type="PANTHER" id="PTHR43537:SF20">
    <property type="entry name" value="HTH-TYPE TRANSCRIPTIONAL REPRESSOR GLAR"/>
    <property type="match status" value="1"/>
</dbReference>
<dbReference type="KEGG" id="sphk:SKP52_24290"/>
<geneLocation type="plasmid" evidence="5 6">
    <name>pSfKp5.2</name>
</geneLocation>
<dbReference type="OrthoDB" id="8479543at2"/>
<gene>
    <name evidence="5" type="ORF">SKP52_24290</name>
</gene>
<feature type="domain" description="HTH gntR-type" evidence="4">
    <location>
        <begin position="6"/>
        <end position="73"/>
    </location>
</feature>
<dbReference type="GO" id="GO:0003700">
    <property type="term" value="F:DNA-binding transcription factor activity"/>
    <property type="evidence" value="ECO:0007669"/>
    <property type="project" value="InterPro"/>
</dbReference>
<dbReference type="EMBL" id="CP009123">
    <property type="protein sequence ID" value="AJA11699.1"/>
    <property type="molecule type" value="Genomic_DNA"/>
</dbReference>
<dbReference type="SMART" id="SM00345">
    <property type="entry name" value="HTH_GNTR"/>
    <property type="match status" value="1"/>
</dbReference>
<dbReference type="Proteomes" id="UP000030907">
    <property type="component" value="Plasmid pSfKp5.2"/>
</dbReference>
<dbReference type="Pfam" id="PF00392">
    <property type="entry name" value="GntR"/>
    <property type="match status" value="1"/>
</dbReference>
<evidence type="ECO:0000256" key="1">
    <source>
        <dbReference type="ARBA" id="ARBA00023015"/>
    </source>
</evidence>
<dbReference type="PROSITE" id="PS50949">
    <property type="entry name" value="HTH_GNTR"/>
    <property type="match status" value="1"/>
</dbReference>
<keyword evidence="6" id="KW-1185">Reference proteome</keyword>
<keyword evidence="2" id="KW-0238">DNA-binding</keyword>
<proteinExistence type="predicted"/>
<evidence type="ECO:0000256" key="2">
    <source>
        <dbReference type="ARBA" id="ARBA00023125"/>
    </source>
</evidence>
<evidence type="ECO:0000313" key="6">
    <source>
        <dbReference type="Proteomes" id="UP000030907"/>
    </source>
</evidence>
<organism evidence="5 6">
    <name type="scientific">Sphingopyxis fribergensis</name>
    <dbReference type="NCBI Taxonomy" id="1515612"/>
    <lineage>
        <taxon>Bacteria</taxon>
        <taxon>Pseudomonadati</taxon>
        <taxon>Pseudomonadota</taxon>
        <taxon>Alphaproteobacteria</taxon>
        <taxon>Sphingomonadales</taxon>
        <taxon>Sphingomonadaceae</taxon>
        <taxon>Sphingopyxis</taxon>
    </lineage>
</organism>
<evidence type="ECO:0000256" key="3">
    <source>
        <dbReference type="ARBA" id="ARBA00023163"/>
    </source>
</evidence>
<accession>A0A0A7PP09</accession>